<dbReference type="Gene3D" id="4.10.410.10">
    <property type="entry name" value="Pancreatic trypsin inhibitor Kunitz domain"/>
    <property type="match status" value="1"/>
</dbReference>
<evidence type="ECO:0000313" key="4">
    <source>
        <dbReference type="EMBL" id="CAF1079087.1"/>
    </source>
</evidence>
<dbReference type="SUPFAM" id="SSF57362">
    <property type="entry name" value="BPTI-like"/>
    <property type="match status" value="1"/>
</dbReference>
<organism evidence="4 5">
    <name type="scientific">Adineta steineri</name>
    <dbReference type="NCBI Taxonomy" id="433720"/>
    <lineage>
        <taxon>Eukaryota</taxon>
        <taxon>Metazoa</taxon>
        <taxon>Spiralia</taxon>
        <taxon>Gnathifera</taxon>
        <taxon>Rotifera</taxon>
        <taxon>Eurotatoria</taxon>
        <taxon>Bdelloidea</taxon>
        <taxon>Adinetida</taxon>
        <taxon>Adinetidae</taxon>
        <taxon>Adineta</taxon>
    </lineage>
</organism>
<dbReference type="InterPro" id="IPR020901">
    <property type="entry name" value="Prtase_inh_Kunz-CS"/>
</dbReference>
<dbReference type="PROSITE" id="PS50279">
    <property type="entry name" value="BPTI_KUNITZ_2"/>
    <property type="match status" value="1"/>
</dbReference>
<dbReference type="Proteomes" id="UP000663860">
    <property type="component" value="Unassembled WGS sequence"/>
</dbReference>
<sequence length="254" mass="28764">MFFIIVFLLVSIVNTQYYSQQQYPSNNYNSWLSNSQNYQPWNQGIQPNRAYVRGNLLSEDTSTLPYGSQIIVSIKDVSIQDVAAGPLNSVVLTRSYRFPIAFQIPYSIAQIQQDPNTARRYALQARIEINGQLLYINDQQIPVQLIPAPINPINIMLRKVGTPSYPGPDISIYPTRPPTIGGVYICQLRPDPGLCYASIEQYYFNTQSRSCQTFTWGGCGGNQNRFATRDACERTCSIYRRRILNNNAKQAPIG</sequence>
<reference evidence="4" key="1">
    <citation type="submission" date="2021-02" db="EMBL/GenBank/DDBJ databases">
        <authorList>
            <person name="Nowell W R."/>
        </authorList>
    </citation>
    <scope>NUCLEOTIDE SEQUENCE</scope>
</reference>
<feature type="signal peptide" evidence="2">
    <location>
        <begin position="1"/>
        <end position="15"/>
    </location>
</feature>
<evidence type="ECO:0000313" key="5">
    <source>
        <dbReference type="Proteomes" id="UP000663860"/>
    </source>
</evidence>
<dbReference type="AlphaFoldDB" id="A0A814MFS1"/>
<keyword evidence="2" id="KW-0732">Signal</keyword>
<dbReference type="CDD" id="cd00109">
    <property type="entry name" value="Kunitz-type"/>
    <property type="match status" value="1"/>
</dbReference>
<dbReference type="PANTHER" id="PTHR10083">
    <property type="entry name" value="KUNITZ-TYPE PROTEASE INHIBITOR-RELATED"/>
    <property type="match status" value="1"/>
</dbReference>
<dbReference type="GO" id="GO:0005615">
    <property type="term" value="C:extracellular space"/>
    <property type="evidence" value="ECO:0007669"/>
    <property type="project" value="TreeGrafter"/>
</dbReference>
<gene>
    <name evidence="4" type="ORF">IZO911_LOCUS21857</name>
</gene>
<name>A0A814MFS1_9BILA</name>
<proteinExistence type="predicted"/>
<dbReference type="GO" id="GO:0004867">
    <property type="term" value="F:serine-type endopeptidase inhibitor activity"/>
    <property type="evidence" value="ECO:0007669"/>
    <property type="project" value="InterPro"/>
</dbReference>
<protein>
    <recommendedName>
        <fullName evidence="3">BPTI/Kunitz inhibitor domain-containing protein</fullName>
    </recommendedName>
</protein>
<keyword evidence="1" id="KW-1015">Disulfide bond</keyword>
<evidence type="ECO:0000256" key="2">
    <source>
        <dbReference type="SAM" id="SignalP"/>
    </source>
</evidence>
<dbReference type="InterPro" id="IPR039366">
    <property type="entry name" value="Pilotin"/>
</dbReference>
<comment type="caution">
    <text evidence="4">The sequence shown here is derived from an EMBL/GenBank/DDBJ whole genome shotgun (WGS) entry which is preliminary data.</text>
</comment>
<dbReference type="InterPro" id="IPR002223">
    <property type="entry name" value="Kunitz_BPTI"/>
</dbReference>
<feature type="chain" id="PRO_5032392999" description="BPTI/Kunitz inhibitor domain-containing protein" evidence="2">
    <location>
        <begin position="16"/>
        <end position="254"/>
    </location>
</feature>
<dbReference type="PRINTS" id="PR00759">
    <property type="entry name" value="BASICPTASE"/>
</dbReference>
<dbReference type="FunFam" id="4.10.410.10:FF:000020">
    <property type="entry name" value="Collagen, type VI, alpha 3"/>
    <property type="match status" value="1"/>
</dbReference>
<dbReference type="EMBL" id="CAJNOE010000238">
    <property type="protein sequence ID" value="CAF1079087.1"/>
    <property type="molecule type" value="Genomic_DNA"/>
</dbReference>
<dbReference type="PROSITE" id="PS00280">
    <property type="entry name" value="BPTI_KUNITZ_1"/>
    <property type="match status" value="1"/>
</dbReference>
<evidence type="ECO:0000256" key="1">
    <source>
        <dbReference type="ARBA" id="ARBA00023157"/>
    </source>
</evidence>
<dbReference type="PANTHER" id="PTHR10083:SF374">
    <property type="entry name" value="BPTI_KUNITZ INHIBITOR DOMAIN-CONTAINING PROTEIN"/>
    <property type="match status" value="1"/>
</dbReference>
<dbReference type="Pfam" id="PF00014">
    <property type="entry name" value="Kunitz_BPTI"/>
    <property type="match status" value="1"/>
</dbReference>
<dbReference type="InterPro" id="IPR050098">
    <property type="entry name" value="TFPI/VKTCI-like"/>
</dbReference>
<evidence type="ECO:0000259" key="3">
    <source>
        <dbReference type="PROSITE" id="PS50279"/>
    </source>
</evidence>
<dbReference type="InterPro" id="IPR036880">
    <property type="entry name" value="Kunitz_BPTI_sf"/>
</dbReference>
<dbReference type="SMART" id="SM00131">
    <property type="entry name" value="KU"/>
    <property type="match status" value="1"/>
</dbReference>
<dbReference type="Pfam" id="PF09619">
    <property type="entry name" value="YscW"/>
    <property type="match status" value="1"/>
</dbReference>
<feature type="domain" description="BPTI/Kunitz inhibitor" evidence="3">
    <location>
        <begin position="186"/>
        <end position="236"/>
    </location>
</feature>
<accession>A0A814MFS1</accession>